<protein>
    <submittedName>
        <fullName evidence="2">Uncharacterized protein</fullName>
    </submittedName>
</protein>
<keyword evidence="3" id="KW-1185">Reference proteome</keyword>
<organism evidence="2 3">
    <name type="scientific">Yoonia tamlensis</name>
    <dbReference type="NCBI Taxonomy" id="390270"/>
    <lineage>
        <taxon>Bacteria</taxon>
        <taxon>Pseudomonadati</taxon>
        <taxon>Pseudomonadota</taxon>
        <taxon>Alphaproteobacteria</taxon>
        <taxon>Rhodobacterales</taxon>
        <taxon>Paracoccaceae</taxon>
        <taxon>Yoonia</taxon>
    </lineage>
</organism>
<reference evidence="3" key="1">
    <citation type="submission" date="2016-10" db="EMBL/GenBank/DDBJ databases">
        <authorList>
            <person name="Varghese N."/>
            <person name="Submissions S."/>
        </authorList>
    </citation>
    <scope>NUCLEOTIDE SEQUENCE [LARGE SCALE GENOMIC DNA]</scope>
    <source>
        <strain evidence="3">DSM 26879</strain>
    </source>
</reference>
<dbReference type="OrthoDB" id="7862519at2"/>
<sequence>MFQSDENGVYATVQASALRRIFAFGVLLGLGGLVIYTALVQPPAPVWLVFMLAFGGAMLWLAETMRRCTLLSIELTETELRASNGFVLARMDEIIAVDRGAFAFKPSNGFTLKLKEKKPRSWAPGLWWRYGRRIGVGGVTSAGQAKFMAEQIALRITAARL</sequence>
<name>A0A1I6GNN6_9RHOB</name>
<feature type="transmembrane region" description="Helical" evidence="1">
    <location>
        <begin position="45"/>
        <end position="62"/>
    </location>
</feature>
<dbReference type="RefSeq" id="WP_090199380.1">
    <property type="nucleotide sequence ID" value="NZ_FOYP01000001.1"/>
</dbReference>
<evidence type="ECO:0000313" key="2">
    <source>
        <dbReference type="EMBL" id="SFR43667.1"/>
    </source>
</evidence>
<evidence type="ECO:0000313" key="3">
    <source>
        <dbReference type="Proteomes" id="UP000199478"/>
    </source>
</evidence>
<keyword evidence="1" id="KW-0472">Membrane</keyword>
<dbReference type="AlphaFoldDB" id="A0A1I6GNN6"/>
<keyword evidence="1" id="KW-1133">Transmembrane helix</keyword>
<evidence type="ECO:0000256" key="1">
    <source>
        <dbReference type="SAM" id="Phobius"/>
    </source>
</evidence>
<feature type="transmembrane region" description="Helical" evidence="1">
    <location>
        <begin position="21"/>
        <end position="39"/>
    </location>
</feature>
<dbReference type="Proteomes" id="UP000199478">
    <property type="component" value="Unassembled WGS sequence"/>
</dbReference>
<dbReference type="STRING" id="390270.SAMN04488005_1937"/>
<keyword evidence="1" id="KW-0812">Transmembrane</keyword>
<dbReference type="EMBL" id="FOYP01000001">
    <property type="protein sequence ID" value="SFR43667.1"/>
    <property type="molecule type" value="Genomic_DNA"/>
</dbReference>
<proteinExistence type="predicted"/>
<accession>A0A1I6GNN6</accession>
<gene>
    <name evidence="2" type="ORF">SAMN04488005_1937</name>
</gene>